<dbReference type="RefSeq" id="WP_055061548.1">
    <property type="nucleotide sequence ID" value="NZ_CVRQ01000016.1"/>
</dbReference>
<evidence type="ECO:0000256" key="3">
    <source>
        <dbReference type="ARBA" id="ARBA00022840"/>
    </source>
</evidence>
<evidence type="ECO:0000313" key="9">
    <source>
        <dbReference type="Proteomes" id="UP000260642"/>
    </source>
</evidence>
<dbReference type="NCBIfam" id="TIGR02727">
    <property type="entry name" value="MTHFS_bact"/>
    <property type="match status" value="1"/>
</dbReference>
<dbReference type="Gene3D" id="3.40.50.10420">
    <property type="entry name" value="NagB/RpiA/CoA transferase-like"/>
    <property type="match status" value="1"/>
</dbReference>
<dbReference type="GO" id="GO:0046872">
    <property type="term" value="F:metal ion binding"/>
    <property type="evidence" value="ECO:0007669"/>
    <property type="project" value="UniProtKB-KW"/>
</dbReference>
<evidence type="ECO:0000313" key="8">
    <source>
        <dbReference type="Proteomes" id="UP000049472"/>
    </source>
</evidence>
<feature type="binding site" evidence="4">
    <location>
        <begin position="4"/>
        <end position="8"/>
    </location>
    <ligand>
        <name>ATP</name>
        <dbReference type="ChEBI" id="CHEBI:30616"/>
    </ligand>
</feature>
<comment type="cofactor">
    <cofactor evidence="5">
        <name>Mg(2+)</name>
        <dbReference type="ChEBI" id="CHEBI:18420"/>
    </cofactor>
</comment>
<organism evidence="6 8">
    <name type="scientific">Agathobacter rectalis</name>
    <dbReference type="NCBI Taxonomy" id="39491"/>
    <lineage>
        <taxon>Bacteria</taxon>
        <taxon>Bacillati</taxon>
        <taxon>Bacillota</taxon>
        <taxon>Clostridia</taxon>
        <taxon>Lachnospirales</taxon>
        <taxon>Lachnospiraceae</taxon>
        <taxon>Agathobacter</taxon>
    </lineage>
</organism>
<feature type="binding site" evidence="4">
    <location>
        <begin position="131"/>
        <end position="139"/>
    </location>
    <ligand>
        <name>ATP</name>
        <dbReference type="ChEBI" id="CHEBI:30616"/>
    </ligand>
</feature>
<evidence type="ECO:0000256" key="1">
    <source>
        <dbReference type="ARBA" id="ARBA00010638"/>
    </source>
</evidence>
<comment type="catalytic activity">
    <reaction evidence="5">
        <text>(6S)-5-formyl-5,6,7,8-tetrahydrofolate + ATP = (6R)-5,10-methenyltetrahydrofolate + ADP + phosphate</text>
        <dbReference type="Rhea" id="RHEA:10488"/>
        <dbReference type="ChEBI" id="CHEBI:30616"/>
        <dbReference type="ChEBI" id="CHEBI:43474"/>
        <dbReference type="ChEBI" id="CHEBI:57455"/>
        <dbReference type="ChEBI" id="CHEBI:57457"/>
        <dbReference type="ChEBI" id="CHEBI:456216"/>
        <dbReference type="EC" id="6.3.3.2"/>
    </reaction>
</comment>
<dbReference type="Proteomes" id="UP000049472">
    <property type="component" value="Unassembled WGS sequence"/>
</dbReference>
<name>A0A0M6WHQ1_9FIRM</name>
<reference evidence="8" key="1">
    <citation type="submission" date="2015-05" db="EMBL/GenBank/DDBJ databases">
        <authorList>
            <consortium name="Pathogen Informatics"/>
        </authorList>
    </citation>
    <scope>NUCLEOTIDE SEQUENCE [LARGE SCALE GENOMIC DNA]</scope>
    <source>
        <strain evidence="8">T1-815</strain>
    </source>
</reference>
<dbReference type="InterPro" id="IPR024185">
    <property type="entry name" value="FTHF_cligase-like_sf"/>
</dbReference>
<keyword evidence="6" id="KW-0436">Ligase</keyword>
<protein>
    <recommendedName>
        <fullName evidence="5">5-formyltetrahydrofolate cyclo-ligase</fullName>
        <ecNumber evidence="5">6.3.3.2</ecNumber>
    </recommendedName>
</protein>
<comment type="similarity">
    <text evidence="1 5">Belongs to the 5-formyltetrahydrofolate cyclo-ligase family.</text>
</comment>
<dbReference type="PIRSF" id="PIRSF006806">
    <property type="entry name" value="FTHF_cligase"/>
    <property type="match status" value="1"/>
</dbReference>
<evidence type="ECO:0000256" key="5">
    <source>
        <dbReference type="RuleBase" id="RU361279"/>
    </source>
</evidence>
<dbReference type="SUPFAM" id="SSF100950">
    <property type="entry name" value="NagB/RpiA/CoA transferase-like"/>
    <property type="match status" value="1"/>
</dbReference>
<sequence>METKKEIRSRLKKQRGLLGADECHNMSHDIYKRLIALELDREYDNILLYSAIRNEVNTDEYFTYLINKAKRIYYPRVSGNKMSFYRVRSLDELNCGSFNIKEPDMTKEYTQADGRALMIVPGLAFSDTGYRIGYGKGFYDRYLSSFTKRDTVMAVGVGYDFQLLSSMTFEDEYDVPLDGVITDKREVFIDD</sequence>
<evidence type="ECO:0000256" key="2">
    <source>
        <dbReference type="ARBA" id="ARBA00022741"/>
    </source>
</evidence>
<keyword evidence="5" id="KW-0479">Metal-binding</keyword>
<reference evidence="6" key="2">
    <citation type="submission" date="2015-05" db="EMBL/GenBank/DDBJ databases">
        <authorList>
            <person name="Wang D.B."/>
            <person name="Wang M."/>
        </authorList>
    </citation>
    <scope>NUCLEOTIDE SEQUENCE [LARGE SCALE GENOMIC DNA]</scope>
    <source>
        <strain evidence="6">T1-815</strain>
    </source>
</reference>
<evidence type="ECO:0000313" key="7">
    <source>
        <dbReference type="EMBL" id="RGI70763.1"/>
    </source>
</evidence>
<keyword evidence="8" id="KW-1185">Reference proteome</keyword>
<proteinExistence type="inferred from homology"/>
<reference evidence="7 9" key="3">
    <citation type="submission" date="2018-08" db="EMBL/GenBank/DDBJ databases">
        <title>A genome reference for cultivated species of the human gut microbiota.</title>
        <authorList>
            <person name="Zou Y."/>
            <person name="Xue W."/>
            <person name="Luo G."/>
        </authorList>
    </citation>
    <scope>NUCLEOTIDE SEQUENCE [LARGE SCALE GENOMIC DNA]</scope>
    <source>
        <strain evidence="7 9">TM10-3</strain>
    </source>
</reference>
<feature type="binding site" evidence="4">
    <location>
        <position position="55"/>
    </location>
    <ligand>
        <name>substrate</name>
    </ligand>
</feature>
<keyword evidence="5" id="KW-0460">Magnesium</keyword>
<dbReference type="EMBL" id="CVRQ01000016">
    <property type="protein sequence ID" value="CRL36115.1"/>
    <property type="molecule type" value="Genomic_DNA"/>
</dbReference>
<gene>
    <name evidence="7" type="ORF">DXD95_00225</name>
    <name evidence="6" type="ORF">T1815_12531</name>
</gene>
<dbReference type="PANTHER" id="PTHR23407:SF1">
    <property type="entry name" value="5-FORMYLTETRAHYDROFOLATE CYCLO-LIGASE"/>
    <property type="match status" value="1"/>
</dbReference>
<dbReference type="GO" id="GO:0035999">
    <property type="term" value="P:tetrahydrofolate interconversion"/>
    <property type="evidence" value="ECO:0007669"/>
    <property type="project" value="TreeGrafter"/>
</dbReference>
<dbReference type="PANTHER" id="PTHR23407">
    <property type="entry name" value="ATPASE INHIBITOR/5-FORMYLTETRAHYDROFOLATE CYCLO-LIGASE"/>
    <property type="match status" value="1"/>
</dbReference>
<evidence type="ECO:0000313" key="6">
    <source>
        <dbReference type="EMBL" id="CRL36115.1"/>
    </source>
</evidence>
<dbReference type="Pfam" id="PF01812">
    <property type="entry name" value="5-FTHF_cyc-lig"/>
    <property type="match status" value="1"/>
</dbReference>
<accession>A0A0M6WHQ1</accession>
<dbReference type="Proteomes" id="UP000260642">
    <property type="component" value="Unassembled WGS sequence"/>
</dbReference>
<dbReference type="GO" id="GO:0009396">
    <property type="term" value="P:folic acid-containing compound biosynthetic process"/>
    <property type="evidence" value="ECO:0007669"/>
    <property type="project" value="TreeGrafter"/>
</dbReference>
<dbReference type="InterPro" id="IPR037171">
    <property type="entry name" value="NagB/RpiA_transferase-like"/>
</dbReference>
<evidence type="ECO:0000256" key="4">
    <source>
        <dbReference type="PIRSR" id="PIRSR006806-1"/>
    </source>
</evidence>
<dbReference type="GO" id="GO:0030272">
    <property type="term" value="F:5-formyltetrahydrofolate cyclo-ligase activity"/>
    <property type="evidence" value="ECO:0007669"/>
    <property type="project" value="UniProtKB-EC"/>
</dbReference>
<dbReference type="GO" id="GO:0005524">
    <property type="term" value="F:ATP binding"/>
    <property type="evidence" value="ECO:0007669"/>
    <property type="project" value="UniProtKB-KW"/>
</dbReference>
<dbReference type="EC" id="6.3.3.2" evidence="5"/>
<keyword evidence="3 4" id="KW-0067">ATP-binding</keyword>
<dbReference type="AlphaFoldDB" id="A0A0M6WHQ1"/>
<dbReference type="InterPro" id="IPR002698">
    <property type="entry name" value="FTHF_cligase"/>
</dbReference>
<keyword evidence="2 4" id="KW-0547">Nucleotide-binding</keyword>
<dbReference type="EMBL" id="QSOB01000001">
    <property type="protein sequence ID" value="RGI70763.1"/>
    <property type="molecule type" value="Genomic_DNA"/>
</dbReference>